<evidence type="ECO:0000259" key="10">
    <source>
        <dbReference type="PROSITE" id="PS50109"/>
    </source>
</evidence>
<evidence type="ECO:0000256" key="4">
    <source>
        <dbReference type="ARBA" id="ARBA00022777"/>
    </source>
</evidence>
<comment type="similarity">
    <text evidence="1 8">Belongs to the PDK/BCKDK protein kinase family.</text>
</comment>
<dbReference type="InterPro" id="IPR005467">
    <property type="entry name" value="His_kinase_dom"/>
</dbReference>
<dbReference type="Proteomes" id="UP000323011">
    <property type="component" value="Unassembled WGS sequence"/>
</dbReference>
<evidence type="ECO:0000256" key="9">
    <source>
        <dbReference type="SAM" id="MobiDB-lite"/>
    </source>
</evidence>
<feature type="compositionally biased region" description="Low complexity" evidence="9">
    <location>
        <begin position="15"/>
        <end position="41"/>
    </location>
</feature>
<evidence type="ECO:0000313" key="16">
    <source>
        <dbReference type="Proteomes" id="UP000325113"/>
    </source>
</evidence>
<dbReference type="Pfam" id="PF02518">
    <property type="entry name" value="HATPase_c"/>
    <property type="match status" value="1"/>
</dbReference>
<dbReference type="InterPro" id="IPR003594">
    <property type="entry name" value="HATPase_dom"/>
</dbReference>
<comment type="subcellular location">
    <subcellularLocation>
        <location evidence="8">Mitochondrion matrix</location>
    </subcellularLocation>
</comment>
<dbReference type="InterPro" id="IPR018955">
    <property type="entry name" value="BCDHK/PDK_N"/>
</dbReference>
<organism evidence="12 16">
    <name type="scientific">Cafeteria roenbergensis</name>
    <name type="common">Marine flagellate</name>
    <dbReference type="NCBI Taxonomy" id="33653"/>
    <lineage>
        <taxon>Eukaryota</taxon>
        <taxon>Sar</taxon>
        <taxon>Stramenopiles</taxon>
        <taxon>Bigyra</taxon>
        <taxon>Opalozoa</taxon>
        <taxon>Bicosoecida</taxon>
        <taxon>Cafeteriaceae</taxon>
        <taxon>Cafeteria</taxon>
    </lineage>
</organism>
<dbReference type="Proteomes" id="UP000322899">
    <property type="component" value="Unassembled WGS sequence"/>
</dbReference>
<dbReference type="SMART" id="SM00387">
    <property type="entry name" value="HATPase_c"/>
    <property type="match status" value="1"/>
</dbReference>
<dbReference type="EMBL" id="VLTO01000066">
    <property type="protein sequence ID" value="KAA0169837.1"/>
    <property type="molecule type" value="Genomic_DNA"/>
</dbReference>
<dbReference type="Gene3D" id="3.30.565.10">
    <property type="entry name" value="Histidine kinase-like ATPase, C-terminal domain"/>
    <property type="match status" value="1"/>
</dbReference>
<dbReference type="GO" id="GO:0005524">
    <property type="term" value="F:ATP binding"/>
    <property type="evidence" value="ECO:0007669"/>
    <property type="project" value="UniProtKB-UniRule"/>
</dbReference>
<dbReference type="CDD" id="cd16929">
    <property type="entry name" value="HATPase_PDK-like"/>
    <property type="match status" value="1"/>
</dbReference>
<comment type="caution">
    <text evidence="12">The sequence shown here is derived from an EMBL/GenBank/DDBJ whole genome shotgun (WGS) entry which is preliminary data.</text>
</comment>
<evidence type="ECO:0000256" key="6">
    <source>
        <dbReference type="ARBA" id="ARBA00023128"/>
    </source>
</evidence>
<dbReference type="SUPFAM" id="SSF69012">
    <property type="entry name" value="alpha-ketoacid dehydrogenase kinase, N-terminal domain"/>
    <property type="match status" value="1"/>
</dbReference>
<dbReference type="InterPro" id="IPR036890">
    <property type="entry name" value="HATPase_C_sf"/>
</dbReference>
<dbReference type="EMBL" id="VLTN01000040">
    <property type="protein sequence ID" value="KAA0149730.1"/>
    <property type="molecule type" value="Genomic_DNA"/>
</dbReference>
<dbReference type="Gene3D" id="1.20.140.20">
    <property type="entry name" value="Alpha-ketoacid/pyruvate dehydrogenase kinase, N-terminal domain"/>
    <property type="match status" value="1"/>
</dbReference>
<keyword evidence="15" id="KW-1185">Reference proteome</keyword>
<keyword evidence="3 8" id="KW-0547">Nucleotide-binding</keyword>
<evidence type="ECO:0000256" key="7">
    <source>
        <dbReference type="ARBA" id="ARBA00048201"/>
    </source>
</evidence>
<dbReference type="InterPro" id="IPR039028">
    <property type="entry name" value="BCKD/PDK"/>
</dbReference>
<dbReference type="Proteomes" id="UP000325113">
    <property type="component" value="Unassembled WGS sequence"/>
</dbReference>
<keyword evidence="2 8" id="KW-0808">Transferase</keyword>
<evidence type="ECO:0000256" key="3">
    <source>
        <dbReference type="ARBA" id="ARBA00022741"/>
    </source>
</evidence>
<evidence type="ECO:0000256" key="1">
    <source>
        <dbReference type="ARBA" id="ARBA00006155"/>
    </source>
</evidence>
<evidence type="ECO:0000313" key="13">
    <source>
        <dbReference type="EMBL" id="KAA0169837.1"/>
    </source>
</evidence>
<accession>A0A5A8CNV2</accession>
<proteinExistence type="inferred from homology"/>
<dbReference type="OrthoDB" id="241648at2759"/>
<keyword evidence="6 8" id="KW-0496">Mitochondrion</keyword>
<dbReference type="AlphaFoldDB" id="A0A5A8CNV2"/>
<dbReference type="PANTHER" id="PTHR11947:SF3">
    <property type="entry name" value="[PYRUVATE DEHYDROGENASE (ACETYL-TRANSFERRING)] KINASE, MITOCHONDRIAL"/>
    <property type="match status" value="1"/>
</dbReference>
<dbReference type="InterPro" id="IPR036784">
    <property type="entry name" value="AK/P_DHK_N_sf"/>
</dbReference>
<gene>
    <name evidence="13" type="ORF">FNF27_06860</name>
    <name evidence="11" type="ORF">FNF29_05741</name>
    <name evidence="12" type="ORF">FNF31_06324</name>
</gene>
<keyword evidence="5 8" id="KW-0067">ATP-binding</keyword>
<feature type="region of interest" description="Disordered" evidence="9">
    <location>
        <begin position="15"/>
        <end position="42"/>
    </location>
</feature>
<name>A0A5A8CNV2_CAFRO</name>
<feature type="domain" description="Histidine kinase" evidence="10">
    <location>
        <begin position="280"/>
        <end position="408"/>
    </location>
</feature>
<evidence type="ECO:0000256" key="8">
    <source>
        <dbReference type="RuleBase" id="RU366032"/>
    </source>
</evidence>
<dbReference type="OMA" id="NEMPSIC"/>
<evidence type="ECO:0000313" key="15">
    <source>
        <dbReference type="Proteomes" id="UP000323011"/>
    </source>
</evidence>
<evidence type="ECO:0000313" key="12">
    <source>
        <dbReference type="EMBL" id="KAA0154187.1"/>
    </source>
</evidence>
<keyword evidence="4 8" id="KW-0418">Kinase</keyword>
<protein>
    <recommendedName>
        <fullName evidence="8">Protein-serine/threonine kinase</fullName>
        <ecNumber evidence="8">2.7.11.-</ecNumber>
    </recommendedName>
</protein>
<evidence type="ECO:0000313" key="11">
    <source>
        <dbReference type="EMBL" id="KAA0149730.1"/>
    </source>
</evidence>
<dbReference type="GO" id="GO:0004740">
    <property type="term" value="F:pyruvate dehydrogenase (acetyl-transferring) kinase activity"/>
    <property type="evidence" value="ECO:0007669"/>
    <property type="project" value="UniProtKB-EC"/>
</dbReference>
<dbReference type="PANTHER" id="PTHR11947">
    <property type="entry name" value="PYRUVATE DEHYDROGENASE KINASE"/>
    <property type="match status" value="1"/>
</dbReference>
<dbReference type="EC" id="2.7.11.-" evidence="8"/>
<dbReference type="EMBL" id="VLTM01000094">
    <property type="protein sequence ID" value="KAA0154187.1"/>
    <property type="molecule type" value="Genomic_DNA"/>
</dbReference>
<comment type="catalytic activity">
    <reaction evidence="7">
        <text>L-seryl-[pyruvate dehydrogenase E1 alpha subunit] + ATP = O-phospho-L-seryl-[pyruvate dehydrogenase E1 alpha subunit] + ADP + H(+)</text>
        <dbReference type="Rhea" id="RHEA:23052"/>
        <dbReference type="Rhea" id="RHEA-COMP:13689"/>
        <dbReference type="Rhea" id="RHEA-COMP:13690"/>
        <dbReference type="ChEBI" id="CHEBI:15378"/>
        <dbReference type="ChEBI" id="CHEBI:29999"/>
        <dbReference type="ChEBI" id="CHEBI:30616"/>
        <dbReference type="ChEBI" id="CHEBI:83421"/>
        <dbReference type="ChEBI" id="CHEBI:456216"/>
        <dbReference type="EC" id="2.7.11.2"/>
    </reaction>
</comment>
<dbReference type="PROSITE" id="PS50109">
    <property type="entry name" value="HIS_KIN"/>
    <property type="match status" value="1"/>
</dbReference>
<dbReference type="GO" id="GO:0010906">
    <property type="term" value="P:regulation of glucose metabolic process"/>
    <property type="evidence" value="ECO:0007669"/>
    <property type="project" value="TreeGrafter"/>
</dbReference>
<dbReference type="SUPFAM" id="SSF55874">
    <property type="entry name" value="ATPase domain of HSP90 chaperone/DNA topoisomerase II/histidine kinase"/>
    <property type="match status" value="1"/>
</dbReference>
<evidence type="ECO:0000256" key="2">
    <source>
        <dbReference type="ARBA" id="ARBA00022679"/>
    </source>
</evidence>
<dbReference type="Pfam" id="PF10436">
    <property type="entry name" value="BCDHK_Adom3"/>
    <property type="match status" value="1"/>
</dbReference>
<evidence type="ECO:0000256" key="5">
    <source>
        <dbReference type="ARBA" id="ARBA00022840"/>
    </source>
</evidence>
<sequence>MNRAFRPVVRSARAHGAAARHASSAAATKPAPKAAPASRPRFVSGLSATQQKLVYDLASERQTSVSLLQLYKFGLLAAKEDDDQQETLIQAAHFLHKELPIRMSHRIVELEHLPDNLSESPAVQKVAKWYADSVEQMMAHPEITDPETEQSLTRMITAIYGRHSATLVTMARGIAEFKHSKGVGTTMPLPEELESAVQRFLDGFYSSRIGIRTLIEQHIALHNPQEGHVGIINTHSNPVEICRGAVADAQIMCERELGDAPEATIYGDDAFTFNYIDSHIHHIVFELVKNAMRAVIERHGDDSPPPVRVIVAAGSQHEDVVIKVSDEGGGIPRSGMKRVWSYFYTSANSGTFDAFSDGADFSTNTPLAGLGYGLPLSRLYARYFGGDLQVIPMQGYGTDAYCFLKRVADATEPEPPVPAEARA</sequence>
<reference evidence="14 15" key="1">
    <citation type="submission" date="2019-07" db="EMBL/GenBank/DDBJ databases">
        <title>Genomes of Cafeteria roenbergensis.</title>
        <authorList>
            <person name="Fischer M.G."/>
            <person name="Hackl T."/>
            <person name="Roman M."/>
        </authorList>
    </citation>
    <scope>NUCLEOTIDE SEQUENCE [LARGE SCALE GENOMIC DNA]</scope>
    <source>
        <strain evidence="11 15">BVI</strain>
        <strain evidence="12 16">Cflag</strain>
        <strain evidence="13 14">E4-10P</strain>
    </source>
</reference>
<dbReference type="GO" id="GO:0005759">
    <property type="term" value="C:mitochondrial matrix"/>
    <property type="evidence" value="ECO:0007669"/>
    <property type="project" value="UniProtKB-SubCell"/>
</dbReference>
<evidence type="ECO:0000313" key="14">
    <source>
        <dbReference type="Proteomes" id="UP000322899"/>
    </source>
</evidence>